<dbReference type="PANTHER" id="PTHR43174:SF1">
    <property type="entry name" value="UDP-N-ACETYLGLUCOSAMINE 2-EPIMERASE"/>
    <property type="match status" value="1"/>
</dbReference>
<feature type="binding site" evidence="11 12">
    <location>
        <position position="41"/>
    </location>
    <ligand>
        <name>UDP</name>
        <dbReference type="ChEBI" id="CHEBI:58223"/>
        <label>2</label>
    </ligand>
</feature>
<dbReference type="PDB" id="8SY9">
    <property type="method" value="X-ray"/>
    <property type="resolution" value="2.20 A"/>
    <property type="chains" value="A/B=1-365"/>
</dbReference>
<accession>Q72KY0</accession>
<evidence type="ECO:0000256" key="1">
    <source>
        <dbReference type="RuleBase" id="RU003513"/>
    </source>
</evidence>
<evidence type="ECO:0007829" key="6">
    <source>
        <dbReference type="PDB" id="8SXW"/>
    </source>
</evidence>
<evidence type="ECO:0007829" key="10">
    <source>
        <dbReference type="PDB" id="8SYD"/>
    </source>
</evidence>
<dbReference type="GO" id="GO:0008761">
    <property type="term" value="F:UDP-N-acetylglucosamine 2-epimerase activity"/>
    <property type="evidence" value="ECO:0007669"/>
    <property type="project" value="UniProtKB-EC"/>
</dbReference>
<feature type="binding site" evidence="9 10">
    <location>
        <position position="40"/>
    </location>
    <ligand>
        <name>UDP-N-acetyl-alpha-D-glucosamine</name>
        <dbReference type="ChEBI" id="CHEBI:57705"/>
    </ligand>
</feature>
<feature type="binding site" evidence="8">
    <location>
        <position position="42"/>
    </location>
    <ligand>
        <name>UDP</name>
        <dbReference type="ChEBI" id="CHEBI:58223"/>
        <label>1</label>
    </ligand>
</feature>
<feature type="binding site" evidence="7 9">
    <location>
        <position position="245"/>
    </location>
    <ligand>
        <name>UDP-N-acetyl-alpha-D-glucosamine</name>
        <dbReference type="ChEBI" id="CHEBI:57705"/>
    </ligand>
</feature>
<evidence type="ECO:0000259" key="2">
    <source>
        <dbReference type="Pfam" id="PF02350"/>
    </source>
</evidence>
<dbReference type="Pfam" id="PF02350">
    <property type="entry name" value="Epimerase_2"/>
    <property type="match status" value="1"/>
</dbReference>
<feature type="binding site" evidence="7 11">
    <location>
        <position position="43"/>
    </location>
    <ligand>
        <name>UDP</name>
        <dbReference type="ChEBI" id="CHEBI:58223"/>
        <label>2</label>
    </ligand>
</feature>
<evidence type="ECO:0000313" key="3">
    <source>
        <dbReference type="EMBL" id="AAS80633.1"/>
    </source>
</evidence>
<evidence type="ECO:0007829" key="11">
    <source>
        <dbReference type="PDB" id="8SYE"/>
    </source>
</evidence>
<feature type="binding site" evidence="7 11">
    <location>
        <position position="242"/>
    </location>
    <ligand>
        <name>UDP</name>
        <dbReference type="ChEBI" id="CHEBI:58223"/>
        <label>2</label>
    </ligand>
</feature>
<reference evidence="5 6" key="2">
    <citation type="journal article" date="2023" name="J. Biol. Chem.">
        <title>Structural analysis of a bacterial UDP-sugar 2-epimerase reveals the active site architecture before and after catalysis.</title>
        <authorList>
            <person name="Thoden J.B."/>
            <person name="McKnight J.O."/>
            <person name="Kroft C.W."/>
            <person name="Jast J.D.T."/>
            <person name="Holden H.M."/>
        </authorList>
    </citation>
    <scope>X-RAY CRYSTALLOGRAPHY (1.80 ANGSTROMS) IN COMPLEX WITH UDP AND UDP-N-ACETYL-ALPHA-D-GLUCOSAMINE</scope>
</reference>
<dbReference type="Gene3D" id="3.40.50.2000">
    <property type="entry name" value="Glycogen Phosphorylase B"/>
    <property type="match status" value="2"/>
</dbReference>
<dbReference type="PDB" id="8SYB">
    <property type="method" value="X-ray"/>
    <property type="resolution" value="2.20 A"/>
    <property type="chains" value="A/B=1-365"/>
</dbReference>
<feature type="binding site" evidence="9">
    <location>
        <position position="208"/>
    </location>
    <ligand>
        <name>UDP-N-acetyl-alpha-D-glucosamine</name>
        <dbReference type="ChEBI" id="CHEBI:57705"/>
    </ligand>
</feature>
<dbReference type="Proteomes" id="UP000000592">
    <property type="component" value="Chromosome"/>
</dbReference>
<dbReference type="HOGENOM" id="CLU_041674_0_1_0"/>
<feature type="binding site" evidence="8">
    <location>
        <position position="43"/>
    </location>
    <ligand>
        <name>UDP</name>
        <dbReference type="ChEBI" id="CHEBI:58223"/>
        <label>1</label>
    </ligand>
</feature>
<evidence type="ECO:0007829" key="8">
    <source>
        <dbReference type="PDB" id="8SYA"/>
    </source>
</evidence>
<organism evidence="3 4">
    <name type="scientific">Thermus thermophilus (strain ATCC BAA-163 / DSM 7039 / HB27)</name>
    <dbReference type="NCBI Taxonomy" id="262724"/>
    <lineage>
        <taxon>Bacteria</taxon>
        <taxon>Thermotogati</taxon>
        <taxon>Deinococcota</taxon>
        <taxon>Deinococci</taxon>
        <taxon>Thermales</taxon>
        <taxon>Thermaceae</taxon>
        <taxon>Thermus</taxon>
    </lineage>
</organism>
<dbReference type="InterPro" id="IPR003331">
    <property type="entry name" value="UDP_GlcNAc_Epimerase_2_dom"/>
</dbReference>
<dbReference type="SUPFAM" id="SSF53756">
    <property type="entry name" value="UDP-Glycosyltransferase/glycogen phosphorylase"/>
    <property type="match status" value="1"/>
</dbReference>
<keyword evidence="5 6" id="KW-0002">3D-structure</keyword>
<evidence type="ECO:0007829" key="7">
    <source>
        <dbReference type="PDB" id="8SY9"/>
    </source>
</evidence>
<evidence type="ECO:0000313" key="4">
    <source>
        <dbReference type="Proteomes" id="UP000000592"/>
    </source>
</evidence>
<dbReference type="PDB" id="8SYE">
    <property type="method" value="X-ray"/>
    <property type="resolution" value="1.90 A"/>
    <property type="chains" value="A/B=1-365"/>
</dbReference>
<dbReference type="KEGG" id="tth:TT_C0285"/>
<feature type="binding site" evidence="7 9">
    <location>
        <position position="43"/>
    </location>
    <ligand>
        <name>UDP-N-acetyl-alpha-D-glucosamine</name>
        <dbReference type="ChEBI" id="CHEBI:57705"/>
    </ligand>
</feature>
<evidence type="ECO:0007829" key="12">
    <source>
        <dbReference type="PDB" id="8SYH"/>
    </source>
</evidence>
<dbReference type="PDB" id="8SYH">
    <property type="method" value="X-ray"/>
    <property type="resolution" value="2.00 A"/>
    <property type="chains" value="A/B=1-365"/>
</dbReference>
<dbReference type="PDB" id="8SY0">
    <property type="method" value="X-ray"/>
    <property type="resolution" value="2.10 A"/>
    <property type="chains" value="A/B=1-365"/>
</dbReference>
<feature type="binding site" evidence="8">
    <location>
        <position position="67"/>
    </location>
    <ligand>
        <name>UDP</name>
        <dbReference type="ChEBI" id="CHEBI:58223"/>
        <label>1</label>
    </ligand>
</feature>
<feature type="binding site" evidence="8">
    <location>
        <position position="240"/>
    </location>
    <ligand>
        <name>UDP</name>
        <dbReference type="ChEBI" id="CHEBI:58223"/>
        <label>1</label>
    </ligand>
</feature>
<feature type="binding site" evidence="7 11">
    <location>
        <position position="40"/>
    </location>
    <ligand>
        <name>UDP</name>
        <dbReference type="ChEBI" id="CHEBI:58223"/>
        <label>2</label>
    </ligand>
</feature>
<feature type="binding site" evidence="7 11">
    <location>
        <position position="42"/>
    </location>
    <ligand>
        <name>UDP</name>
        <dbReference type="ChEBI" id="CHEBI:58223"/>
        <label>2</label>
    </ligand>
</feature>
<feature type="binding site" evidence="7 9">
    <location>
        <position position="209"/>
    </location>
    <ligand>
        <name>UDP-N-acetyl-alpha-D-glucosamine</name>
        <dbReference type="ChEBI" id="CHEBI:57705"/>
    </ligand>
</feature>
<feature type="binding site" evidence="7 9">
    <location>
        <position position="242"/>
    </location>
    <ligand>
        <name>UDP-N-acetyl-alpha-D-glucosamine</name>
        <dbReference type="ChEBI" id="CHEBI:57705"/>
    </ligand>
</feature>
<protein>
    <submittedName>
        <fullName evidence="3">UDP-N-acetylglucosamine 2-epimerase</fullName>
        <ecNumber evidence="3">5.1.3.14</ecNumber>
    </submittedName>
</protein>
<dbReference type="GO" id="GO:0000166">
    <property type="term" value="F:nucleotide binding"/>
    <property type="evidence" value="ECO:0007669"/>
    <property type="project" value="UniProtKB-KW"/>
</dbReference>
<evidence type="ECO:0007829" key="5">
    <source>
        <dbReference type="PDB" id="8SXV"/>
    </source>
</evidence>
<feature type="binding site" evidence="7 11">
    <location>
        <position position="245"/>
    </location>
    <ligand>
        <name>UDP</name>
        <dbReference type="ChEBI" id="CHEBI:58223"/>
        <label>2</label>
    </ligand>
</feature>
<reference evidence="3 4" key="1">
    <citation type="journal article" date="2004" name="Nat. Biotechnol.">
        <title>The genome sequence of the extreme thermophile Thermus thermophilus.</title>
        <authorList>
            <person name="Henne A."/>
            <person name="Brueggemann H."/>
            <person name="Raasch C."/>
            <person name="Wiezer A."/>
            <person name="Hartsch T."/>
            <person name="Liesegang H."/>
            <person name="Johann A."/>
            <person name="Lienard T."/>
            <person name="Gohl O."/>
            <person name="Martinez-Arias R."/>
            <person name="Jacobi C."/>
            <person name="Starkuviene V."/>
            <person name="Schlenczeck S."/>
            <person name="Dencker S."/>
            <person name="Huber R."/>
            <person name="Klenk H.-P."/>
            <person name="Overbeek R."/>
            <person name="Kramer W."/>
            <person name="Merkl R."/>
            <person name="Gottschalk G."/>
            <person name="Fritz H.-J."/>
        </authorList>
    </citation>
    <scope>NUCLEOTIDE SEQUENCE [LARGE SCALE GENOMIC DNA]</scope>
    <source>
        <strain evidence="4">ATCC BAA-163 / DSM 7039 / HB27</strain>
    </source>
</reference>
<feature type="domain" description="UDP-N-acetylglucosamine 2-epimerase" evidence="2">
    <location>
        <begin position="25"/>
        <end position="358"/>
    </location>
</feature>
<dbReference type="PDB" id="8SXV">
    <property type="method" value="X-ray"/>
    <property type="resolution" value="2.30 A"/>
    <property type="chains" value="A/B=1-365"/>
</dbReference>
<dbReference type="eggNOG" id="COG0381">
    <property type="taxonomic scope" value="Bacteria"/>
</dbReference>
<dbReference type="SMR" id="Q72KY0"/>
<feature type="binding site" evidence="7 9">
    <location>
        <position position="132"/>
    </location>
    <ligand>
        <name>UDP-N-acetyl-alpha-D-glucosamine</name>
        <dbReference type="ChEBI" id="CHEBI:57705"/>
    </ligand>
</feature>
<feature type="binding site" evidence="7 9">
    <location>
        <position position="100"/>
    </location>
    <ligand>
        <name>UDP-N-acetyl-alpha-D-glucosamine</name>
        <dbReference type="ChEBI" id="CHEBI:57705"/>
    </ligand>
</feature>
<dbReference type="PANTHER" id="PTHR43174">
    <property type="entry name" value="UDP-N-ACETYLGLUCOSAMINE 2-EPIMERASE"/>
    <property type="match status" value="1"/>
</dbReference>
<comment type="similarity">
    <text evidence="1">Belongs to the UDP-N-acetylglucosamine 2-epimerase family.</text>
</comment>
<sequence>MWVKILSVVGARPQFIKAAAVSRVLRASPGVREVLVHTGQHYDDNMSQVFFEELEIPDPDYHLGIGGGTHGQNTGRMLEAIEGVLLKEKPDWVLVYGDTDSTLAGALAAVKLHIPVAHVEAGLRSFNRRMPEEINRILTDHASDLLFAPTETAVQNLLREGIPENRIHLVGDVMYDAALHYGAKAERKSRILERLGLQAKGYVLATIHRAENTDDQERLRVILEALAEVHQEVPVVFPVHPRTRKRAEAFGLGSYLEKVVALEPVGYLDMVMLEKNARLIVTDSGGVQKEAYFYRVPCVTVREETEWVELLKAEWNYLAAPQNAKDLALTILHRMRTKGVEIDLYGDGRASQKISDFLRKVGIRT</sequence>
<proteinExistence type="evidence at protein level"/>
<feature type="binding site" evidence="7 9">
    <location>
        <position position="240"/>
    </location>
    <ligand>
        <name>UDP-N-acetyl-alpha-D-glucosamine</name>
        <dbReference type="ChEBI" id="CHEBI:57705"/>
    </ligand>
</feature>
<dbReference type="InterPro" id="IPR029767">
    <property type="entry name" value="WecB-like"/>
</dbReference>
<dbReference type="PDB" id="8SYD">
    <property type="method" value="X-ray"/>
    <property type="resolution" value="2.20 A"/>
    <property type="chains" value="A/B=1-365"/>
</dbReference>
<dbReference type="EMBL" id="AE017221">
    <property type="protein sequence ID" value="AAS80633.1"/>
    <property type="molecule type" value="Genomic_DNA"/>
</dbReference>
<gene>
    <name evidence="3" type="ordered locus">TT_C0285</name>
</gene>
<dbReference type="EC" id="5.1.3.14" evidence="3"/>
<dbReference type="PDB" id="8SXY">
    <property type="method" value="X-ray"/>
    <property type="resolution" value="1.80 A"/>
    <property type="chains" value="A/B=1-365"/>
</dbReference>
<keyword evidence="1 3" id="KW-0413">Isomerase</keyword>
<dbReference type="AlphaFoldDB" id="Q72KY0"/>
<name>Q72KY0_THET2</name>
<feature type="binding site" evidence="7 9">
    <location>
        <position position="41"/>
    </location>
    <ligand>
        <name>UDP-N-acetyl-alpha-D-glucosamine</name>
        <dbReference type="ChEBI" id="CHEBI:57705"/>
    </ligand>
</feature>
<feature type="binding site" evidence="8">
    <location>
        <position position="40"/>
    </location>
    <ligand>
        <name>UDP</name>
        <dbReference type="ChEBI" id="CHEBI:58223"/>
        <label>1</label>
    </ligand>
</feature>
<feature type="binding site" evidence="8">
    <location>
        <position position="41"/>
    </location>
    <ligand>
        <name>UDP</name>
        <dbReference type="ChEBI" id="CHEBI:58223"/>
        <label>1</label>
    </ligand>
</feature>
<feature type="binding site" evidence="7 9">
    <location>
        <position position="42"/>
    </location>
    <ligand>
        <name>UDP-N-acetyl-alpha-D-glucosamine</name>
        <dbReference type="ChEBI" id="CHEBI:57705"/>
    </ligand>
</feature>
<dbReference type="PDB" id="8SXW">
    <property type="method" value="X-ray"/>
    <property type="resolution" value="1.80 A"/>
    <property type="chains" value="A/B/C/D=1-365"/>
</dbReference>
<dbReference type="PDB" id="8SYA">
    <property type="method" value="X-ray"/>
    <property type="resolution" value="2.30 A"/>
    <property type="chains" value="A/B=1-365"/>
</dbReference>
<keyword evidence="7 8" id="KW-0547">Nucleotide-binding</keyword>
<evidence type="ECO:0007829" key="9">
    <source>
        <dbReference type="PDB" id="8SYB"/>
    </source>
</evidence>
<dbReference type="CDD" id="cd03786">
    <property type="entry name" value="GTB_UDP-GlcNAc_2-Epimerase"/>
    <property type="match status" value="1"/>
</dbReference>
<dbReference type="RefSeq" id="WP_011172736.1">
    <property type="nucleotide sequence ID" value="NC_005835.1"/>
</dbReference>
<dbReference type="NCBIfam" id="TIGR00236">
    <property type="entry name" value="wecB"/>
    <property type="match status" value="1"/>
</dbReference>